<dbReference type="RefSeq" id="WP_219965603.1">
    <property type="nucleotide sequence ID" value="NZ_JAGFNZ010000003.1"/>
</dbReference>
<feature type="transmembrane region" description="Helical" evidence="1">
    <location>
        <begin position="79"/>
        <end position="97"/>
    </location>
</feature>
<dbReference type="InterPro" id="IPR025962">
    <property type="entry name" value="SdpI/YhfL"/>
</dbReference>
<evidence type="ECO:0000313" key="3">
    <source>
        <dbReference type="Proteomes" id="UP000719942"/>
    </source>
</evidence>
<reference evidence="2 3" key="1">
    <citation type="submission" date="2021-03" db="EMBL/GenBank/DDBJ databases">
        <title>Caproiciproducens sp. nov. isolated from feces of cow.</title>
        <authorList>
            <person name="Choi J.-Y."/>
        </authorList>
    </citation>
    <scope>NUCLEOTIDE SEQUENCE [LARGE SCALE GENOMIC DNA]</scope>
    <source>
        <strain evidence="2 3">AGMB10547</strain>
    </source>
</reference>
<evidence type="ECO:0000256" key="1">
    <source>
        <dbReference type="SAM" id="Phobius"/>
    </source>
</evidence>
<dbReference type="Pfam" id="PF13630">
    <property type="entry name" value="SdpI"/>
    <property type="match status" value="1"/>
</dbReference>
<keyword evidence="3" id="KW-1185">Reference proteome</keyword>
<name>A0ABS7DPH3_9FIRM</name>
<keyword evidence="1" id="KW-0812">Transmembrane</keyword>
<organism evidence="2 3">
    <name type="scientific">Caproiciproducens faecalis</name>
    <dbReference type="NCBI Taxonomy" id="2820301"/>
    <lineage>
        <taxon>Bacteria</taxon>
        <taxon>Bacillati</taxon>
        <taxon>Bacillota</taxon>
        <taxon>Clostridia</taxon>
        <taxon>Eubacteriales</taxon>
        <taxon>Acutalibacteraceae</taxon>
        <taxon>Caproiciproducens</taxon>
    </lineage>
</organism>
<sequence length="106" mass="11947">MKYLLGILPAYLLIVGIRYLISPPSKSSKMAYRTPLSMQNEKIWTYAQLLYGKRLLLGAAMMVPIVMIGFSIACNLIQFLLLMVFEIIISFVMAVSVQKTLAQTLQ</sequence>
<keyword evidence="1" id="KW-0472">Membrane</keyword>
<gene>
    <name evidence="2" type="ORF">J5W02_10360</name>
</gene>
<evidence type="ECO:0000313" key="2">
    <source>
        <dbReference type="EMBL" id="MBW7573214.1"/>
    </source>
</evidence>
<dbReference type="EMBL" id="JAGFNZ010000003">
    <property type="protein sequence ID" value="MBW7573214.1"/>
    <property type="molecule type" value="Genomic_DNA"/>
</dbReference>
<dbReference type="Proteomes" id="UP000719942">
    <property type="component" value="Unassembled WGS sequence"/>
</dbReference>
<keyword evidence="1" id="KW-1133">Transmembrane helix</keyword>
<comment type="caution">
    <text evidence="2">The sequence shown here is derived from an EMBL/GenBank/DDBJ whole genome shotgun (WGS) entry which is preliminary data.</text>
</comment>
<feature type="transmembrane region" description="Helical" evidence="1">
    <location>
        <begin position="6"/>
        <end position="21"/>
    </location>
</feature>
<feature type="transmembrane region" description="Helical" evidence="1">
    <location>
        <begin position="55"/>
        <end position="73"/>
    </location>
</feature>
<accession>A0ABS7DPH3</accession>
<protein>
    <submittedName>
        <fullName evidence="2">SdpI family protein</fullName>
    </submittedName>
</protein>
<proteinExistence type="predicted"/>